<accession>A0A365Y1B4</accession>
<dbReference type="GO" id="GO:0005737">
    <property type="term" value="C:cytoplasm"/>
    <property type="evidence" value="ECO:0007669"/>
    <property type="project" value="TreeGrafter"/>
</dbReference>
<organism evidence="3 4">
    <name type="scientific">Chitinophaga flava</name>
    <dbReference type="NCBI Taxonomy" id="2259036"/>
    <lineage>
        <taxon>Bacteria</taxon>
        <taxon>Pseudomonadati</taxon>
        <taxon>Bacteroidota</taxon>
        <taxon>Chitinophagia</taxon>
        <taxon>Chitinophagales</taxon>
        <taxon>Chitinophagaceae</taxon>
        <taxon>Chitinophaga</taxon>
    </lineage>
</organism>
<evidence type="ECO:0000313" key="3">
    <source>
        <dbReference type="EMBL" id="RBL92031.1"/>
    </source>
</evidence>
<dbReference type="EMBL" id="QFFJ01000001">
    <property type="protein sequence ID" value="RBL92031.1"/>
    <property type="molecule type" value="Genomic_DNA"/>
</dbReference>
<comment type="caution">
    <text evidence="3">The sequence shown here is derived from an EMBL/GenBank/DDBJ whole genome shotgun (WGS) entry which is preliminary data.</text>
</comment>
<evidence type="ECO:0000259" key="2">
    <source>
        <dbReference type="Pfam" id="PF01266"/>
    </source>
</evidence>
<evidence type="ECO:0000256" key="1">
    <source>
        <dbReference type="ARBA" id="ARBA00023002"/>
    </source>
</evidence>
<dbReference type="InterPro" id="IPR006076">
    <property type="entry name" value="FAD-dep_OxRdtase"/>
</dbReference>
<proteinExistence type="predicted"/>
<sequence length="354" mass="38636">MVEGIDDSILYDLVIVGGGYAGAWLSYFAARECPDWNVLLLDRKNLGSGASYYSADLDFPNNATPTHKRLSSESRALIAAAQAGIPDLPIAGLPAFAIGDTDTQLAQLAESEGGVPVEEEMYVSGFRFRKAYQWQRKGVRAQRAVDKTTISKLMGQAMQNTSVFVNHQTEVTNIMAGPAGNEVFYSNKSVQARYVITAVGPWILQAPWINEDIHAAVRIKKVVAFELRLPPAPDDTLIYMVNEGAFLLPQPEAGQWLFSITSTEWDCRPVTGELKISADDRATAQRILGKYVPELLPFLSDGRVFCDAYPVCGHPGVFKLNEEGTHLFAGGGSGSGFRLSPAIAYEAIQTIKNR</sequence>
<dbReference type="GO" id="GO:0016491">
    <property type="term" value="F:oxidoreductase activity"/>
    <property type="evidence" value="ECO:0007669"/>
    <property type="project" value="UniProtKB-KW"/>
</dbReference>
<keyword evidence="4" id="KW-1185">Reference proteome</keyword>
<dbReference type="InterPro" id="IPR036188">
    <property type="entry name" value="FAD/NAD-bd_sf"/>
</dbReference>
<evidence type="ECO:0000313" key="4">
    <source>
        <dbReference type="Proteomes" id="UP000253410"/>
    </source>
</evidence>
<dbReference type="PANTHER" id="PTHR13847:SF289">
    <property type="entry name" value="GLYCINE OXIDASE"/>
    <property type="match status" value="1"/>
</dbReference>
<dbReference type="Gene3D" id="3.50.50.60">
    <property type="entry name" value="FAD/NAD(P)-binding domain"/>
    <property type="match status" value="1"/>
</dbReference>
<dbReference type="SUPFAM" id="SSF51905">
    <property type="entry name" value="FAD/NAD(P)-binding domain"/>
    <property type="match status" value="1"/>
</dbReference>
<dbReference type="Gene3D" id="3.30.9.10">
    <property type="entry name" value="D-Amino Acid Oxidase, subunit A, domain 2"/>
    <property type="match status" value="1"/>
</dbReference>
<gene>
    <name evidence="3" type="ORF">DF182_05385</name>
</gene>
<dbReference type="OrthoDB" id="9794226at2"/>
<dbReference type="Proteomes" id="UP000253410">
    <property type="component" value="Unassembled WGS sequence"/>
</dbReference>
<name>A0A365Y1B4_9BACT</name>
<dbReference type="Pfam" id="PF01266">
    <property type="entry name" value="DAO"/>
    <property type="match status" value="1"/>
</dbReference>
<dbReference type="PANTHER" id="PTHR13847">
    <property type="entry name" value="SARCOSINE DEHYDROGENASE-RELATED"/>
    <property type="match status" value="1"/>
</dbReference>
<feature type="domain" description="FAD dependent oxidoreductase" evidence="2">
    <location>
        <begin position="12"/>
        <end position="347"/>
    </location>
</feature>
<protein>
    <recommendedName>
        <fullName evidence="2">FAD dependent oxidoreductase domain-containing protein</fullName>
    </recommendedName>
</protein>
<keyword evidence="1" id="KW-0560">Oxidoreductase</keyword>
<dbReference type="RefSeq" id="WP_113614633.1">
    <property type="nucleotide sequence ID" value="NZ_QFFJ01000001.1"/>
</dbReference>
<dbReference type="AlphaFoldDB" id="A0A365Y1B4"/>
<reference evidence="3 4" key="1">
    <citation type="submission" date="2018-05" db="EMBL/GenBank/DDBJ databases">
        <title>Chitinophaga sp. K3CV102501T nov., isolated from isolated from a monsoon evergreen broad-leaved forest soil.</title>
        <authorList>
            <person name="Lv Y."/>
        </authorList>
    </citation>
    <scope>NUCLEOTIDE SEQUENCE [LARGE SCALE GENOMIC DNA]</scope>
    <source>
        <strain evidence="3 4">GDMCC 1.1325</strain>
    </source>
</reference>